<dbReference type="AlphaFoldDB" id="A0A6B1DVD9"/>
<dbReference type="EC" id="2.1.1.148" evidence="1"/>
<accession>A0A6B1DVD9</accession>
<sequence>MATGKLLHVPVQMFGAYFVSDCPSPVSTASFPAPKSVIILWSSPDRISLPQRFPVVELLACTQPNPALHGTARADASDVASLWQGQSTFAANLIEYAARLCYRSTHRMGTSPNFISARVREGHEDVIEHVVVTLRWTDTDEPALWREASRHCEISRIAPRTWLVSGNTRVWLHFFREGRALEAVPLLKALVPEVYDEFDCEPETLNHLPAVAQEPTDTLLTALQPVHKPPQRVVLLGYTQPVLDDPAVLLDHGSACFLFEGISRACTHQLVRHRLASFSQESQRYVDLTKGGWNAVVPPRVARNQEARELLDQSWESLQETYLALRGLGIRKEDARFLLPNATETRIVTTMNFAAWSHFLWLRAVDKAAQWEIRAMGQEILCMLHAVAPKVFQDHMNVFESMQN</sequence>
<dbReference type="GO" id="GO:0006231">
    <property type="term" value="P:dTMP biosynthetic process"/>
    <property type="evidence" value="ECO:0007669"/>
    <property type="project" value="UniProtKB-UniRule"/>
</dbReference>
<dbReference type="Gene3D" id="3.30.1360.170">
    <property type="match status" value="1"/>
</dbReference>
<evidence type="ECO:0000313" key="2">
    <source>
        <dbReference type="EMBL" id="MYD91669.1"/>
    </source>
</evidence>
<dbReference type="Gene3D" id="6.10.140.450">
    <property type="match status" value="1"/>
</dbReference>
<dbReference type="SUPFAM" id="SSF69796">
    <property type="entry name" value="Thymidylate synthase-complementing protein Thy1"/>
    <property type="match status" value="2"/>
</dbReference>
<dbReference type="PANTHER" id="PTHR34934:SF1">
    <property type="entry name" value="FLAVIN-DEPENDENT THYMIDYLATE SYNTHASE"/>
    <property type="match status" value="1"/>
</dbReference>
<dbReference type="Pfam" id="PF02511">
    <property type="entry name" value="Thy1"/>
    <property type="match status" value="2"/>
</dbReference>
<dbReference type="PANTHER" id="PTHR34934">
    <property type="entry name" value="FLAVIN-DEPENDENT THYMIDYLATE SYNTHASE"/>
    <property type="match status" value="1"/>
</dbReference>
<gene>
    <name evidence="2" type="primary">thyX</name>
    <name evidence="2" type="ORF">F4Y08_15275</name>
</gene>
<dbReference type="NCBIfam" id="TIGR02170">
    <property type="entry name" value="thyX"/>
    <property type="match status" value="1"/>
</dbReference>
<keyword evidence="2" id="KW-0808">Transferase</keyword>
<keyword evidence="2" id="KW-0489">Methyltransferase</keyword>
<dbReference type="GO" id="GO:0070402">
    <property type="term" value="F:NADPH binding"/>
    <property type="evidence" value="ECO:0007669"/>
    <property type="project" value="TreeGrafter"/>
</dbReference>
<dbReference type="GO" id="GO:0004799">
    <property type="term" value="F:thymidylate synthase activity"/>
    <property type="evidence" value="ECO:0007669"/>
    <property type="project" value="TreeGrafter"/>
</dbReference>
<dbReference type="CDD" id="cd20175">
    <property type="entry name" value="ThyX"/>
    <property type="match status" value="1"/>
</dbReference>
<dbReference type="PROSITE" id="PS51331">
    <property type="entry name" value="THYX"/>
    <property type="match status" value="1"/>
</dbReference>
<dbReference type="InterPro" id="IPR036098">
    <property type="entry name" value="Thymidylate_synthase_ThyX_sf"/>
</dbReference>
<evidence type="ECO:0000256" key="1">
    <source>
        <dbReference type="NCBIfam" id="TIGR02170"/>
    </source>
</evidence>
<reference evidence="2" key="1">
    <citation type="submission" date="2019-09" db="EMBL/GenBank/DDBJ databases">
        <title>Characterisation of the sponge microbiome using genome-centric metagenomics.</title>
        <authorList>
            <person name="Engelberts J.P."/>
            <person name="Robbins S.J."/>
            <person name="De Goeij J.M."/>
            <person name="Aranda M."/>
            <person name="Bell S.C."/>
            <person name="Webster N.S."/>
        </authorList>
    </citation>
    <scope>NUCLEOTIDE SEQUENCE</scope>
    <source>
        <strain evidence="2">SB0662_bin_9</strain>
    </source>
</reference>
<comment type="caution">
    <text evidence="2">The sequence shown here is derived from an EMBL/GenBank/DDBJ whole genome shotgun (WGS) entry which is preliminary data.</text>
</comment>
<proteinExistence type="predicted"/>
<organism evidence="2">
    <name type="scientific">Caldilineaceae bacterium SB0662_bin_9</name>
    <dbReference type="NCBI Taxonomy" id="2605258"/>
    <lineage>
        <taxon>Bacteria</taxon>
        <taxon>Bacillati</taxon>
        <taxon>Chloroflexota</taxon>
        <taxon>Caldilineae</taxon>
        <taxon>Caldilineales</taxon>
        <taxon>Caldilineaceae</taxon>
    </lineage>
</organism>
<dbReference type="EMBL" id="VXPY01000106">
    <property type="protein sequence ID" value="MYD91669.1"/>
    <property type="molecule type" value="Genomic_DNA"/>
</dbReference>
<dbReference type="GO" id="GO:0032259">
    <property type="term" value="P:methylation"/>
    <property type="evidence" value="ECO:0007669"/>
    <property type="project" value="UniProtKB-KW"/>
</dbReference>
<dbReference type="GO" id="GO:0050660">
    <property type="term" value="F:flavin adenine dinucleotide binding"/>
    <property type="evidence" value="ECO:0007669"/>
    <property type="project" value="UniProtKB-UniRule"/>
</dbReference>
<protein>
    <recommendedName>
        <fullName evidence="1">FAD-dependent thymidylate synthase</fullName>
        <ecNumber evidence="1">2.1.1.148</ecNumber>
    </recommendedName>
</protein>
<dbReference type="GO" id="GO:0050797">
    <property type="term" value="F:thymidylate synthase (FAD) activity"/>
    <property type="evidence" value="ECO:0007669"/>
    <property type="project" value="UniProtKB-UniRule"/>
</dbReference>
<dbReference type="InterPro" id="IPR003669">
    <property type="entry name" value="Thymidylate_synthase_ThyX"/>
</dbReference>
<name>A0A6B1DVD9_9CHLR</name>